<dbReference type="InterPro" id="IPR003749">
    <property type="entry name" value="ThiS/MoaD-like"/>
</dbReference>
<dbReference type="SUPFAM" id="SSF54285">
    <property type="entry name" value="MoaD/ThiS"/>
    <property type="match status" value="1"/>
</dbReference>
<sequence length="102" mass="10486">MTAARISVPVRLPGALRDLAGAGPVVRIDVPAGATVGDLLDALGRDLPALERRVRDESGALRPHVNVFVGTSNVRDLALLATPLIPGTEVYILPSVSGGGID</sequence>
<dbReference type="RefSeq" id="WP_309240181.1">
    <property type="nucleotide sequence ID" value="NZ_JBHSXE010000001.1"/>
</dbReference>
<dbReference type="Gene3D" id="3.10.20.30">
    <property type="match status" value="1"/>
</dbReference>
<evidence type="ECO:0000313" key="2">
    <source>
        <dbReference type="Proteomes" id="UP001596380"/>
    </source>
</evidence>
<proteinExistence type="predicted"/>
<reference evidence="2" key="1">
    <citation type="journal article" date="2019" name="Int. J. Syst. Evol. Microbiol.">
        <title>The Global Catalogue of Microorganisms (GCM) 10K type strain sequencing project: providing services to taxonomists for standard genome sequencing and annotation.</title>
        <authorList>
            <consortium name="The Broad Institute Genomics Platform"/>
            <consortium name="The Broad Institute Genome Sequencing Center for Infectious Disease"/>
            <person name="Wu L."/>
            <person name="Ma J."/>
        </authorList>
    </citation>
    <scope>NUCLEOTIDE SEQUENCE [LARGE SCALE GENOMIC DNA]</scope>
    <source>
        <strain evidence="2">JCM 3369</strain>
    </source>
</reference>
<comment type="caution">
    <text evidence="1">The sequence shown here is derived from an EMBL/GenBank/DDBJ whole genome shotgun (WGS) entry which is preliminary data.</text>
</comment>
<protein>
    <submittedName>
        <fullName evidence="1">Ubiquitin-like small modifier protein 1</fullName>
    </submittedName>
</protein>
<dbReference type="PANTHER" id="PTHR38031">
    <property type="entry name" value="SULFUR CARRIER PROTEIN SLR0821-RELATED"/>
    <property type="match status" value="1"/>
</dbReference>
<dbReference type="NCBIfam" id="NF041918">
    <property type="entry name" value="SAMP1"/>
    <property type="match status" value="1"/>
</dbReference>
<evidence type="ECO:0000313" key="1">
    <source>
        <dbReference type="EMBL" id="MFC6885597.1"/>
    </source>
</evidence>
<dbReference type="InterPro" id="IPR052045">
    <property type="entry name" value="Sulfur_Carrier/Prot_Modifier"/>
</dbReference>
<dbReference type="Pfam" id="PF02597">
    <property type="entry name" value="ThiS"/>
    <property type="match status" value="1"/>
</dbReference>
<name>A0ABW2CVR5_9ACTN</name>
<dbReference type="EMBL" id="JBHSXS010000040">
    <property type="protein sequence ID" value="MFC6885597.1"/>
    <property type="molecule type" value="Genomic_DNA"/>
</dbReference>
<gene>
    <name evidence="1" type="ORF">ACFQKB_37970</name>
</gene>
<accession>A0ABW2CVR5</accession>
<dbReference type="InterPro" id="IPR054834">
    <property type="entry name" value="SAMP1_3"/>
</dbReference>
<keyword evidence="2" id="KW-1185">Reference proteome</keyword>
<dbReference type="InterPro" id="IPR012675">
    <property type="entry name" value="Beta-grasp_dom_sf"/>
</dbReference>
<dbReference type="InterPro" id="IPR016155">
    <property type="entry name" value="Mopterin_synth/thiamin_S_b"/>
</dbReference>
<dbReference type="Proteomes" id="UP001596380">
    <property type="component" value="Unassembled WGS sequence"/>
</dbReference>
<organism evidence="1 2">
    <name type="scientific">Actinomadura yumaensis</name>
    <dbReference type="NCBI Taxonomy" id="111807"/>
    <lineage>
        <taxon>Bacteria</taxon>
        <taxon>Bacillati</taxon>
        <taxon>Actinomycetota</taxon>
        <taxon>Actinomycetes</taxon>
        <taxon>Streptosporangiales</taxon>
        <taxon>Thermomonosporaceae</taxon>
        <taxon>Actinomadura</taxon>
    </lineage>
</organism>
<dbReference type="PANTHER" id="PTHR38031:SF1">
    <property type="entry name" value="SULFUR CARRIER PROTEIN CYSO"/>
    <property type="match status" value="1"/>
</dbReference>